<dbReference type="Proteomes" id="UP000297229">
    <property type="component" value="Unassembled WGS sequence"/>
</dbReference>
<evidence type="ECO:0000259" key="2">
    <source>
        <dbReference type="Pfam" id="PF21666"/>
    </source>
</evidence>
<evidence type="ECO:0000259" key="1">
    <source>
        <dbReference type="Pfam" id="PF14033"/>
    </source>
</evidence>
<dbReference type="AlphaFoldDB" id="A0A4Z1JVF5"/>
<keyword evidence="4" id="KW-1185">Reference proteome</keyword>
<organism evidence="3 4">
    <name type="scientific">Botrytis elliptica</name>
    <dbReference type="NCBI Taxonomy" id="278938"/>
    <lineage>
        <taxon>Eukaryota</taxon>
        <taxon>Fungi</taxon>
        <taxon>Dikarya</taxon>
        <taxon>Ascomycota</taxon>
        <taxon>Pezizomycotina</taxon>
        <taxon>Leotiomycetes</taxon>
        <taxon>Helotiales</taxon>
        <taxon>Sclerotiniaceae</taxon>
        <taxon>Botrytis</taxon>
    </lineage>
</organism>
<dbReference type="Pfam" id="PF21666">
    <property type="entry name" value="DUF4246_N"/>
    <property type="match status" value="1"/>
</dbReference>
<dbReference type="PANTHER" id="PTHR33119">
    <property type="entry name" value="IFI3P"/>
    <property type="match status" value="1"/>
</dbReference>
<reference evidence="3 4" key="1">
    <citation type="submission" date="2017-12" db="EMBL/GenBank/DDBJ databases">
        <title>Comparative genomics of Botrytis spp.</title>
        <authorList>
            <person name="Valero-Jimenez C.A."/>
            <person name="Tapia P."/>
            <person name="Veloso J."/>
            <person name="Silva-Moreno E."/>
            <person name="Staats M."/>
            <person name="Valdes J.H."/>
            <person name="Van Kan J.A.L."/>
        </authorList>
    </citation>
    <scope>NUCLEOTIDE SEQUENCE [LARGE SCALE GENOMIC DNA]</scope>
    <source>
        <strain evidence="3 4">Be9601</strain>
    </source>
</reference>
<dbReference type="InterPro" id="IPR049192">
    <property type="entry name" value="DUF4246_C"/>
</dbReference>
<evidence type="ECO:0000313" key="3">
    <source>
        <dbReference type="EMBL" id="TGO73153.1"/>
    </source>
</evidence>
<dbReference type="STRING" id="278938.A0A4Z1JVF5"/>
<name>A0A4Z1JVF5_9HELO</name>
<comment type="caution">
    <text evidence="3">The sequence shown here is derived from an EMBL/GenBank/DDBJ whole genome shotgun (WGS) entry which is preliminary data.</text>
</comment>
<dbReference type="EMBL" id="PQXM01000383">
    <property type="protein sequence ID" value="TGO73153.1"/>
    <property type="molecule type" value="Genomic_DNA"/>
</dbReference>
<accession>A0A4Z1JVF5</accession>
<feature type="domain" description="DUF4246" evidence="1">
    <location>
        <begin position="91"/>
        <end position="137"/>
    </location>
</feature>
<proteinExistence type="predicted"/>
<gene>
    <name evidence="3" type="ORF">BELL_0385g00040</name>
</gene>
<evidence type="ECO:0000313" key="4">
    <source>
        <dbReference type="Proteomes" id="UP000297229"/>
    </source>
</evidence>
<feature type="domain" description="DUF4246" evidence="2">
    <location>
        <begin position="19"/>
        <end position="81"/>
    </location>
</feature>
<dbReference type="Pfam" id="PF14033">
    <property type="entry name" value="DUF4246"/>
    <property type="match status" value="1"/>
</dbReference>
<dbReference type="InterPro" id="IPR049207">
    <property type="entry name" value="DUF4246_N"/>
</dbReference>
<protein>
    <submittedName>
        <fullName evidence="3">Uncharacterized protein</fullName>
    </submittedName>
</protein>
<dbReference type="PANTHER" id="PTHR33119:SF1">
    <property type="entry name" value="FE2OG DIOXYGENASE DOMAIN-CONTAINING PROTEIN"/>
    <property type="match status" value="1"/>
</dbReference>
<dbReference type="InterPro" id="IPR025340">
    <property type="entry name" value="DUF4246"/>
</dbReference>
<sequence>MDNSGQGPLKIPGHGDVSLFSKLPKSSRFHQGSDDWEEEWVQKPRLTARELAMIGLTNFLTDTPNWHIGVFNDRETAMWHKMVVKNELISEKAWEWCLAELRDKARLFRATNRVLALDTGACVFISDVAVPKTLTKESSTASLRARNAWDIDGTQSERIAATSLNS</sequence>